<accession>A0A834XWN0</accession>
<dbReference type="GO" id="GO:0015630">
    <property type="term" value="C:microtubule cytoskeleton"/>
    <property type="evidence" value="ECO:0007669"/>
    <property type="project" value="TreeGrafter"/>
</dbReference>
<dbReference type="PANTHER" id="PTHR45870:SF2">
    <property type="entry name" value="TUBULIN MONOGLYCYLASE TTLL3"/>
    <property type="match status" value="1"/>
</dbReference>
<dbReference type="FunFam" id="3.30.470.20:FF:000032">
    <property type="entry name" value="tubulin monoglycylase TTLL3 isoform X2"/>
    <property type="match status" value="1"/>
</dbReference>
<evidence type="ECO:0000256" key="5">
    <source>
        <dbReference type="ARBA" id="ARBA00022840"/>
    </source>
</evidence>
<dbReference type="InterPro" id="IPR004344">
    <property type="entry name" value="TTL/TTLL_fam"/>
</dbReference>
<dbReference type="Gene3D" id="3.30.470.20">
    <property type="entry name" value="ATP-grasp fold, B domain"/>
    <property type="match status" value="1"/>
</dbReference>
<dbReference type="GO" id="GO:0060271">
    <property type="term" value="P:cilium assembly"/>
    <property type="evidence" value="ECO:0007669"/>
    <property type="project" value="TreeGrafter"/>
</dbReference>
<proteinExistence type="predicted"/>
<evidence type="ECO:0008006" key="9">
    <source>
        <dbReference type="Google" id="ProtNLM"/>
    </source>
</evidence>
<evidence type="ECO:0000256" key="6">
    <source>
        <dbReference type="ARBA" id="ARBA00023212"/>
    </source>
</evidence>
<dbReference type="PROSITE" id="PS51221">
    <property type="entry name" value="TTL"/>
    <property type="match status" value="1"/>
</dbReference>
<dbReference type="OrthoDB" id="202825at2759"/>
<dbReference type="Pfam" id="PF03133">
    <property type="entry name" value="TTL"/>
    <property type="match status" value="1"/>
</dbReference>
<dbReference type="InterPro" id="IPR051437">
    <property type="entry name" value="TTLL_monoglycylase"/>
</dbReference>
<comment type="subcellular location">
    <subcellularLocation>
        <location evidence="1">Cytoplasm</location>
        <location evidence="1">Cytoskeleton</location>
    </subcellularLocation>
</comment>
<gene>
    <name evidence="7" type="ORF">HCN44_005713</name>
</gene>
<dbReference type="GO" id="GO:0005524">
    <property type="term" value="F:ATP binding"/>
    <property type="evidence" value="ECO:0007669"/>
    <property type="project" value="UniProtKB-KW"/>
</dbReference>
<dbReference type="Proteomes" id="UP000639338">
    <property type="component" value="Unassembled WGS sequence"/>
</dbReference>
<keyword evidence="4" id="KW-0547">Nucleotide-binding</keyword>
<comment type="caution">
    <text evidence="7">The sequence shown here is derived from an EMBL/GenBank/DDBJ whole genome shotgun (WGS) entry which is preliminary data.</text>
</comment>
<dbReference type="SUPFAM" id="SSF56059">
    <property type="entry name" value="Glutathione synthetase ATP-binding domain-like"/>
    <property type="match status" value="1"/>
</dbReference>
<dbReference type="EMBL" id="JACMRX010000003">
    <property type="protein sequence ID" value="KAF7992932.1"/>
    <property type="molecule type" value="Genomic_DNA"/>
</dbReference>
<evidence type="ECO:0000256" key="4">
    <source>
        <dbReference type="ARBA" id="ARBA00022741"/>
    </source>
</evidence>
<evidence type="ECO:0000256" key="3">
    <source>
        <dbReference type="ARBA" id="ARBA00022598"/>
    </source>
</evidence>
<keyword evidence="2" id="KW-0963">Cytoplasm</keyword>
<dbReference type="GO" id="GO:0005930">
    <property type="term" value="C:axoneme"/>
    <property type="evidence" value="ECO:0007669"/>
    <property type="project" value="TreeGrafter"/>
</dbReference>
<reference evidence="7 8" key="1">
    <citation type="submission" date="2020-08" db="EMBL/GenBank/DDBJ databases">
        <title>Aphidius gifuensis genome sequencing and assembly.</title>
        <authorList>
            <person name="Du Z."/>
        </authorList>
    </citation>
    <scope>NUCLEOTIDE SEQUENCE [LARGE SCALE GENOMIC DNA]</scope>
    <source>
        <strain evidence="7">YNYX2018</strain>
        <tissue evidence="7">Adults</tissue>
    </source>
</reference>
<dbReference type="GO" id="GO:0070736">
    <property type="term" value="F:protein-glycine ligase activity, initiating"/>
    <property type="evidence" value="ECO:0007669"/>
    <property type="project" value="TreeGrafter"/>
</dbReference>
<keyword evidence="6" id="KW-0206">Cytoskeleton</keyword>
<keyword evidence="8" id="KW-1185">Reference proteome</keyword>
<keyword evidence="5" id="KW-0067">ATP-binding</keyword>
<evidence type="ECO:0000313" key="7">
    <source>
        <dbReference type="EMBL" id="KAF7992932.1"/>
    </source>
</evidence>
<keyword evidence="3" id="KW-0436">Ligase</keyword>
<dbReference type="AlphaFoldDB" id="A0A834XWN0"/>
<dbReference type="GO" id="GO:0003341">
    <property type="term" value="P:cilium movement"/>
    <property type="evidence" value="ECO:0007669"/>
    <property type="project" value="TreeGrafter"/>
</dbReference>
<evidence type="ECO:0000256" key="1">
    <source>
        <dbReference type="ARBA" id="ARBA00004245"/>
    </source>
</evidence>
<sequence length="832" mass="95591">MIENMTMLKEDEKKMINNLTINSKTNDIDDVNDNPDDLVVVARLETPISSTLQERFLSIKEIVKRSILQHHTFMIYGRAKIIRECLLKRGWIEKLNRRNRLTNQQTMGIDTSPVILLSGVGDLKDEQSQRLLMSKMLSNYTVDLLWNSGSDWPGWPSQDNKKTIFNRFTRAAFTSKIGLCTNVRQMHWFYEPGIANTLFPRCYNICQADHMHAFIEDFRMTACLSLLKWFVDKINNEGENTIISSTGTVPLKMMDFAIKRCSDYIEALLHEDIDKDGERVWQHQWDQFISCYYKIIQNDELFISINTSLNKYHQASKHILKRMRIYWQQLDMDGIQNIWILKPGNKSRGRGIVLVNKIEDVIAKINPANKSDTRFVVQKYIEKPLLIYNTKFDIRQWFIVTCAQPLTLWMYRESYLRFCTQNFQLADLHESIHLCNNAIQCKYKNSTDRHPALPIDNMWDSTTFKQFLDTQGHTNVWDELIYPGMKQGLVGSLLASQEAMDRRKNSFELYGADFMIMDDFTVWLIEINSHPDMSNSTSVTTRLCKQVMEDTIKVVVDYREDKNSDTGLFELIYKQKIPNCQPYLGTALSVQGQKITTNDKKLYIDSKTVPKLPMSCLPKKKLNANSYIGPVIVDLIEELEIQLDRELQTYCKLESPDDSVNSSPVISSSISPQSTSLKIDKNQLTTNGINGIASSTKSPEPSRKNSSKIIKLKKVNDVQQKNSIKKIKNRREIAKTAGELRTDSLIKNKISSEEKLISLAMKNAMNKYKIYGTSSIEVPALPSLIVPSKSISRVTRSSSLSNNKIRQKSKIKKVKDSSVVDDIYAVGLGITK</sequence>
<protein>
    <recommendedName>
        <fullName evidence="9">Tubulin glycylase 3A</fullName>
    </recommendedName>
</protein>
<dbReference type="PANTHER" id="PTHR45870">
    <property type="entry name" value="TUBULIN MONOGLYCYLASE TTLL3"/>
    <property type="match status" value="1"/>
</dbReference>
<evidence type="ECO:0000256" key="2">
    <source>
        <dbReference type="ARBA" id="ARBA00022490"/>
    </source>
</evidence>
<evidence type="ECO:0000313" key="8">
    <source>
        <dbReference type="Proteomes" id="UP000639338"/>
    </source>
</evidence>
<organism evidence="7 8">
    <name type="scientific">Aphidius gifuensis</name>
    <name type="common">Parasitoid wasp</name>
    <dbReference type="NCBI Taxonomy" id="684658"/>
    <lineage>
        <taxon>Eukaryota</taxon>
        <taxon>Metazoa</taxon>
        <taxon>Ecdysozoa</taxon>
        <taxon>Arthropoda</taxon>
        <taxon>Hexapoda</taxon>
        <taxon>Insecta</taxon>
        <taxon>Pterygota</taxon>
        <taxon>Neoptera</taxon>
        <taxon>Endopterygota</taxon>
        <taxon>Hymenoptera</taxon>
        <taxon>Apocrita</taxon>
        <taxon>Ichneumonoidea</taxon>
        <taxon>Braconidae</taxon>
        <taxon>Aphidiinae</taxon>
        <taxon>Aphidius</taxon>
    </lineage>
</organism>
<name>A0A834XWN0_APHGI</name>